<dbReference type="RefSeq" id="WP_157338246.1">
    <property type="nucleotide sequence ID" value="NZ_RHLK01000015.1"/>
</dbReference>
<reference evidence="2 3" key="1">
    <citation type="journal article" date="2019" name="Microorganisms">
        <title>Paenibacillus lutrae sp. nov., A Chitinolytic Species Isolated from A River Otter in Castril Natural Park, Granada, Spain.</title>
        <authorList>
            <person name="Rodriguez M."/>
            <person name="Reina J.C."/>
            <person name="Bejar V."/>
            <person name="Llamas I."/>
        </authorList>
    </citation>
    <scope>NUCLEOTIDE SEQUENCE [LARGE SCALE GENOMIC DNA]</scope>
    <source>
        <strain evidence="2 3">N10</strain>
    </source>
</reference>
<accession>A0A7X3K176</accession>
<dbReference type="Pfam" id="PF00561">
    <property type="entry name" value="Abhydrolase_1"/>
    <property type="match status" value="1"/>
</dbReference>
<organism evidence="2 3">
    <name type="scientific">Paenibacillus lutrae</name>
    <dbReference type="NCBI Taxonomy" id="2078573"/>
    <lineage>
        <taxon>Bacteria</taxon>
        <taxon>Bacillati</taxon>
        <taxon>Bacillota</taxon>
        <taxon>Bacilli</taxon>
        <taxon>Bacillales</taxon>
        <taxon>Paenibacillaceae</taxon>
        <taxon>Paenibacillus</taxon>
    </lineage>
</organism>
<keyword evidence="2" id="KW-0378">Hydrolase</keyword>
<dbReference type="EMBL" id="RHLK01000015">
    <property type="protein sequence ID" value="MVP01825.1"/>
    <property type="molecule type" value="Genomic_DNA"/>
</dbReference>
<protein>
    <submittedName>
        <fullName evidence="2">Alpha/beta fold hydrolase</fullName>
    </submittedName>
</protein>
<evidence type="ECO:0000313" key="3">
    <source>
        <dbReference type="Proteomes" id="UP000490800"/>
    </source>
</evidence>
<evidence type="ECO:0000259" key="1">
    <source>
        <dbReference type="Pfam" id="PF00561"/>
    </source>
</evidence>
<dbReference type="PANTHER" id="PTHR43798">
    <property type="entry name" value="MONOACYLGLYCEROL LIPASE"/>
    <property type="match status" value="1"/>
</dbReference>
<dbReference type="Proteomes" id="UP000490800">
    <property type="component" value="Unassembled WGS sequence"/>
</dbReference>
<dbReference type="SUPFAM" id="SSF53474">
    <property type="entry name" value="alpha/beta-Hydrolases"/>
    <property type="match status" value="1"/>
</dbReference>
<dbReference type="InterPro" id="IPR000639">
    <property type="entry name" value="Epox_hydrolase-like"/>
</dbReference>
<dbReference type="InterPro" id="IPR029058">
    <property type="entry name" value="AB_hydrolase_fold"/>
</dbReference>
<evidence type="ECO:0000313" key="2">
    <source>
        <dbReference type="EMBL" id="MVP01825.1"/>
    </source>
</evidence>
<dbReference type="PRINTS" id="PR00412">
    <property type="entry name" value="EPOXHYDRLASE"/>
</dbReference>
<dbReference type="AlphaFoldDB" id="A0A7X3K176"/>
<dbReference type="OrthoDB" id="252464at2"/>
<proteinExistence type="predicted"/>
<name>A0A7X3K176_9BACL</name>
<dbReference type="PRINTS" id="PR00111">
    <property type="entry name" value="ABHYDROLASE"/>
</dbReference>
<sequence>MFTTIHGLQTYYQEQGSGPALLLLHGFPLDHRMWQDQIDYFKTTHRVIAPDLRGLGQSDPHKDLITLDHLADELLLLLDQLQVEKAVLAGFSMGGYVAFSLMRKAPQRFAGLVLANTRPDADPLEGQINRMKMAASLLEKGTHAAADSMIPKLLTEETLASRPSLAEELNQQILDMDALGLVHATLAMAFRKDSTELLAEIEVPTLVIAGEKDTITTPELMRTMASQLPQAEYVQIEGAAHLTTRENPQAFNQHLEQFLNRIAL</sequence>
<dbReference type="Gene3D" id="3.40.50.1820">
    <property type="entry name" value="alpha/beta hydrolase"/>
    <property type="match status" value="1"/>
</dbReference>
<dbReference type="InterPro" id="IPR050266">
    <property type="entry name" value="AB_hydrolase_sf"/>
</dbReference>
<dbReference type="InterPro" id="IPR000073">
    <property type="entry name" value="AB_hydrolase_1"/>
</dbReference>
<dbReference type="GO" id="GO:0016787">
    <property type="term" value="F:hydrolase activity"/>
    <property type="evidence" value="ECO:0007669"/>
    <property type="project" value="UniProtKB-KW"/>
</dbReference>
<comment type="caution">
    <text evidence="2">The sequence shown here is derived from an EMBL/GenBank/DDBJ whole genome shotgun (WGS) entry which is preliminary data.</text>
</comment>
<keyword evidence="3" id="KW-1185">Reference proteome</keyword>
<gene>
    <name evidence="2" type="ORF">EDM21_20220</name>
</gene>
<feature type="domain" description="AB hydrolase-1" evidence="1">
    <location>
        <begin position="19"/>
        <end position="243"/>
    </location>
</feature>